<evidence type="ECO:0000313" key="2">
    <source>
        <dbReference type="EMBL" id="VDO49579.1"/>
    </source>
</evidence>
<protein>
    <submittedName>
        <fullName evidence="4">Zpr1 domain-containing protein</fullName>
    </submittedName>
</protein>
<evidence type="ECO:0000259" key="1">
    <source>
        <dbReference type="Pfam" id="PF03367"/>
    </source>
</evidence>
<feature type="domain" description="Zinc finger ZPR1-type" evidence="1">
    <location>
        <begin position="29"/>
        <end position="80"/>
    </location>
</feature>
<dbReference type="WBParaSite" id="OFLC_0000715101-mRNA-1">
    <property type="protein sequence ID" value="OFLC_0000715101-mRNA-1"/>
    <property type="gene ID" value="OFLC_0000715101"/>
</dbReference>
<dbReference type="GO" id="GO:0008270">
    <property type="term" value="F:zinc ion binding"/>
    <property type="evidence" value="ECO:0007669"/>
    <property type="project" value="InterPro"/>
</dbReference>
<dbReference type="STRING" id="387005.A0A183HI40"/>
<evidence type="ECO:0000313" key="4">
    <source>
        <dbReference type="WBParaSite" id="OFLC_0000715101-mRNA-1"/>
    </source>
</evidence>
<keyword evidence="3" id="KW-1185">Reference proteome</keyword>
<dbReference type="PANTHER" id="PTHR10876:SF0">
    <property type="entry name" value="ZINC FINGER PROTEIN ZPR1"/>
    <property type="match status" value="1"/>
</dbReference>
<dbReference type="InterPro" id="IPR004457">
    <property type="entry name" value="Znf_ZPR1"/>
</dbReference>
<dbReference type="InterPro" id="IPR040141">
    <property type="entry name" value="ZPR1"/>
</dbReference>
<dbReference type="EMBL" id="UZAJ01007272">
    <property type="protein sequence ID" value="VDO49579.1"/>
    <property type="molecule type" value="Genomic_DNA"/>
</dbReference>
<reference evidence="4" key="1">
    <citation type="submission" date="2016-06" db="UniProtKB">
        <authorList>
            <consortium name="WormBaseParasite"/>
        </authorList>
    </citation>
    <scope>IDENTIFICATION</scope>
</reference>
<dbReference type="PANTHER" id="PTHR10876">
    <property type="entry name" value="ZINC FINGER PROTEIN ZPR1"/>
    <property type="match status" value="1"/>
</dbReference>
<accession>A0A183HI40</accession>
<dbReference type="Gene3D" id="2.20.25.420">
    <property type="entry name" value="ZPR1, zinc finger domain"/>
    <property type="match status" value="1"/>
</dbReference>
<organism evidence="4">
    <name type="scientific">Onchocerca flexuosa</name>
    <dbReference type="NCBI Taxonomy" id="387005"/>
    <lineage>
        <taxon>Eukaryota</taxon>
        <taxon>Metazoa</taxon>
        <taxon>Ecdysozoa</taxon>
        <taxon>Nematoda</taxon>
        <taxon>Chromadorea</taxon>
        <taxon>Rhabditida</taxon>
        <taxon>Spirurina</taxon>
        <taxon>Spiruromorpha</taxon>
        <taxon>Filarioidea</taxon>
        <taxon>Onchocercidae</taxon>
        <taxon>Onchocerca</taxon>
    </lineage>
</organism>
<reference evidence="2 3" key="2">
    <citation type="submission" date="2018-11" db="EMBL/GenBank/DDBJ databases">
        <authorList>
            <consortium name="Pathogen Informatics"/>
        </authorList>
    </citation>
    <scope>NUCLEOTIDE SEQUENCE [LARGE SCALE GENOMIC DNA]</scope>
</reference>
<dbReference type="GO" id="GO:0005634">
    <property type="term" value="C:nucleus"/>
    <property type="evidence" value="ECO:0007669"/>
    <property type="project" value="TreeGrafter"/>
</dbReference>
<dbReference type="Pfam" id="PF03367">
    <property type="entry name" value="Zn_ribbon_ZPR1"/>
    <property type="match status" value="1"/>
</dbReference>
<evidence type="ECO:0000313" key="3">
    <source>
        <dbReference type="Proteomes" id="UP000267606"/>
    </source>
</evidence>
<proteinExistence type="predicted"/>
<dbReference type="AlphaFoldDB" id="A0A183HI40"/>
<gene>
    <name evidence="2" type="ORF">OFLC_LOCUS7154</name>
</gene>
<name>A0A183HI40_9BILA</name>
<dbReference type="Proteomes" id="UP000267606">
    <property type="component" value="Unassembled WGS sequence"/>
</dbReference>
<dbReference type="FunFam" id="2.20.25.420:FF:000001">
    <property type="entry name" value="Zinc finger protein ZPR1"/>
    <property type="match status" value="1"/>
</dbReference>
<sequence>MNNHCGTDGTDDRIFSELSADNEDVTPMEVESLCVNCHQNGITRILCTRIPFYRQIIVMSFSCAHCGYSNNELQSGEAAQVRSLDSPKQFSKA</sequence>
<dbReference type="InterPro" id="IPR042452">
    <property type="entry name" value="ZPR1_Znf1/2"/>
</dbReference>